<evidence type="ECO:0000313" key="1">
    <source>
        <dbReference type="EMBL" id="RXW15482.1"/>
    </source>
</evidence>
<proteinExistence type="predicted"/>
<sequence length="291" mass="34167">MMGRDENDDEPVIIAPITSASLHQTSRYASTERNGPTADNFELFLDTRSLKDRPKEIRLQVNRWNEKAATVFTEDFMSYHDQYKDANKIKKAFLTHLITLFAQYYKYLAQGTPLTAAEIQCKKQLSAKRWCNIRHERHAQVCHLFEQDPVMKCFEDLFRNQLPWQACSGDESDERRLDRALRITKLPWHAKRIQDWMETLDRLHVALRLNDNGRPATGKWPRLRVDPELGDPPVVLMECFKDSPVKGLPPNFYNQRWLRTLTALEVNRLEIREPLDNPFPDYILKRAEQGT</sequence>
<protein>
    <submittedName>
        <fullName evidence="1">Uncharacterized protein</fullName>
    </submittedName>
</protein>
<dbReference type="AlphaFoldDB" id="A0A4Q2D967"/>
<gene>
    <name evidence="1" type="ORF">EST38_g10376</name>
</gene>
<keyword evidence="2" id="KW-1185">Reference proteome</keyword>
<evidence type="ECO:0000313" key="2">
    <source>
        <dbReference type="Proteomes" id="UP000290288"/>
    </source>
</evidence>
<dbReference type="OrthoDB" id="3263746at2759"/>
<dbReference type="EMBL" id="SDEE01000548">
    <property type="protein sequence ID" value="RXW15482.1"/>
    <property type="molecule type" value="Genomic_DNA"/>
</dbReference>
<organism evidence="1 2">
    <name type="scientific">Candolleomyces aberdarensis</name>
    <dbReference type="NCBI Taxonomy" id="2316362"/>
    <lineage>
        <taxon>Eukaryota</taxon>
        <taxon>Fungi</taxon>
        <taxon>Dikarya</taxon>
        <taxon>Basidiomycota</taxon>
        <taxon>Agaricomycotina</taxon>
        <taxon>Agaricomycetes</taxon>
        <taxon>Agaricomycetidae</taxon>
        <taxon>Agaricales</taxon>
        <taxon>Agaricineae</taxon>
        <taxon>Psathyrellaceae</taxon>
        <taxon>Candolleomyces</taxon>
    </lineage>
</organism>
<comment type="caution">
    <text evidence="1">The sequence shown here is derived from an EMBL/GenBank/DDBJ whole genome shotgun (WGS) entry which is preliminary data.</text>
</comment>
<reference evidence="1 2" key="1">
    <citation type="submission" date="2019-01" db="EMBL/GenBank/DDBJ databases">
        <title>Draft genome sequence of Psathyrella aberdarensis IHI B618.</title>
        <authorList>
            <person name="Buettner E."/>
            <person name="Kellner H."/>
        </authorList>
    </citation>
    <scope>NUCLEOTIDE SEQUENCE [LARGE SCALE GENOMIC DNA]</scope>
    <source>
        <strain evidence="1 2">IHI B618</strain>
    </source>
</reference>
<accession>A0A4Q2D967</accession>
<dbReference type="Proteomes" id="UP000290288">
    <property type="component" value="Unassembled WGS sequence"/>
</dbReference>
<name>A0A4Q2D967_9AGAR</name>